<organism evidence="1 2">
    <name type="scientific">Proteus phage PM 93</name>
    <dbReference type="NCBI Taxonomy" id="1560284"/>
    <lineage>
        <taxon>Viruses</taxon>
        <taxon>Duplodnaviria</taxon>
        <taxon>Heunggongvirae</taxon>
        <taxon>Uroviricota</taxon>
        <taxon>Caudoviricetes</taxon>
        <taxon>Autographivirales</taxon>
        <taxon>Autosignataviridae</taxon>
        <taxon>Molineuxvirinae</taxon>
        <taxon>Acadevirus</taxon>
        <taxon>Acadevirus PM93</taxon>
    </lineage>
</organism>
<dbReference type="EMBL" id="KM819696">
    <property type="protein sequence ID" value="ALS88299.1"/>
    <property type="molecule type" value="Genomic_DNA"/>
</dbReference>
<dbReference type="Proteomes" id="UP000203327">
    <property type="component" value="Segment"/>
</dbReference>
<reference evidence="1 2" key="1">
    <citation type="submission" date="2014-10" db="EMBL/GenBank/DDBJ databases">
        <title>Proteus mirabilis bacteriophage PM 93.</title>
        <authorList>
            <person name="Shedko E.D."/>
            <person name="Morozova V.V."/>
            <person name="Tupikin A.E."/>
            <person name="Kabilov M.R."/>
            <person name="Kurilshikov A.M."/>
            <person name="Babkin I.V."/>
            <person name="Tikunova N.V."/>
        </authorList>
    </citation>
    <scope>NUCLEOTIDE SEQUENCE [LARGE SCALE GENOMIC DNA]</scope>
</reference>
<gene>
    <name evidence="1" type="ORF">PM93_0027</name>
</gene>
<accession>A0A0U2R0S4</accession>
<dbReference type="RefSeq" id="YP_009186856.1">
    <property type="nucleotide sequence ID" value="NC_027390.1"/>
</dbReference>
<dbReference type="GeneID" id="26824012"/>
<protein>
    <submittedName>
        <fullName evidence="1">Uncharacterized protein</fullName>
    </submittedName>
</protein>
<dbReference type="OrthoDB" id="27481at10239"/>
<dbReference type="KEGG" id="vg:26824012"/>
<evidence type="ECO:0000313" key="1">
    <source>
        <dbReference type="EMBL" id="ALS88299.1"/>
    </source>
</evidence>
<keyword evidence="2" id="KW-1185">Reference proteome</keyword>
<name>A0A0U2R0S4_9CAUD</name>
<sequence length="87" mass="10271">MGLNQALLYLQMQKSMVSMYMLFVLKWRNYMAQEKKKPTINLEGYDLLEKTILAASPAKQGKTHDELVWDECKRYILSCIKHNFLVQ</sequence>
<evidence type="ECO:0000313" key="2">
    <source>
        <dbReference type="Proteomes" id="UP000203327"/>
    </source>
</evidence>
<proteinExistence type="predicted"/>